<protein>
    <submittedName>
        <fullName evidence="1">Uncharacterized protein</fullName>
    </submittedName>
</protein>
<name>A0A0F4HAV8_LIMFE</name>
<dbReference type="EMBL" id="WHJL01000023">
    <property type="protein sequence ID" value="MPQ35138.1"/>
    <property type="molecule type" value="Genomic_DNA"/>
</dbReference>
<evidence type="ECO:0000313" key="3">
    <source>
        <dbReference type="Proteomes" id="UP000094714"/>
    </source>
</evidence>
<evidence type="ECO:0000313" key="4">
    <source>
        <dbReference type="Proteomes" id="UP000466799"/>
    </source>
</evidence>
<reference evidence="2 4" key="2">
    <citation type="submission" date="2019-10" db="EMBL/GenBank/DDBJ databases">
        <title>Genome Sequencing and assembly of Lactobacillus fermentum I2, a lactic acid bacteria.</title>
        <authorList>
            <person name="Lopes L.S."/>
            <person name="Persinoti G.F."/>
            <person name="Riano-Pachon D.M."/>
            <person name="Labate C.A."/>
        </authorList>
    </citation>
    <scope>NUCLEOTIDE SEQUENCE [LARGE SCALE GENOMIC DNA]</scope>
    <source>
        <strain evidence="2 4">I2</strain>
    </source>
</reference>
<dbReference type="Proteomes" id="UP000094714">
    <property type="component" value="Chromosome"/>
</dbReference>
<sequence length="181" mass="20394">MKIHTLGPAVTDSYRAAEQYRADHENLEVVGHPSFEVLYQSIPELRGELLLIPAAVKTPTGASWGDLHYQYGDRLELIDSLITELSPLAILERRGRSGQRAYCHPATIDYLTRNVEGPLEIMPCPSKWQAYRCYQTDGRYTLTSQAFAGPADRVIKTIHLKMLWSVYQVKGETDAKTSVNN</sequence>
<gene>
    <name evidence="2" type="ORF">GC247_04350</name>
    <name evidence="1" type="ORF">LACFE_CDS0112</name>
</gene>
<proteinExistence type="predicted"/>
<dbReference type="RefSeq" id="WP_003683422.1">
    <property type="nucleotide sequence ID" value="NZ_AP024320.1"/>
</dbReference>
<dbReference type="PATRIC" id="fig|1613.112.peg.120"/>
<organism evidence="1 3">
    <name type="scientific">Limosilactobacillus fermentum</name>
    <name type="common">Lactobacillus fermentum</name>
    <dbReference type="NCBI Taxonomy" id="1613"/>
    <lineage>
        <taxon>Bacteria</taxon>
        <taxon>Bacillati</taxon>
        <taxon>Bacillota</taxon>
        <taxon>Bacilli</taxon>
        <taxon>Lactobacillales</taxon>
        <taxon>Lactobacillaceae</taxon>
        <taxon>Limosilactobacillus</taxon>
    </lineage>
</organism>
<dbReference type="AlphaFoldDB" id="A0A0F4HAV8"/>
<evidence type="ECO:0000313" key="2">
    <source>
        <dbReference type="EMBL" id="MPQ35138.1"/>
    </source>
</evidence>
<dbReference type="Proteomes" id="UP000466799">
    <property type="component" value="Unassembled WGS sequence"/>
</dbReference>
<reference evidence="1 3" key="1">
    <citation type="submission" date="2016-09" db="EMBL/GenBank/DDBJ databases">
        <title>Genome Sequence of the Lactobacillus fermentum strain NCC2970 (CNCM I-5068).</title>
        <authorList>
            <person name="Barretto C."/>
            <person name="Ngom-Bru C."/>
            <person name="Genevaz A."/>
            <person name="Fournier C."/>
            <person name="Moine D."/>
            <person name="Kassam M."/>
            <person name="Iltis A."/>
            <person name="Sagory-Zalkind P."/>
            <person name="Faucherand G."/>
            <person name="Descombes P."/>
            <person name="Duboux S."/>
        </authorList>
    </citation>
    <scope>NUCLEOTIDE SEQUENCE [LARGE SCALE GENOMIC DNA]</scope>
    <source>
        <strain evidence="1 3">NCC2970</strain>
    </source>
</reference>
<evidence type="ECO:0000313" key="1">
    <source>
        <dbReference type="EMBL" id="AOR73593.1"/>
    </source>
</evidence>
<dbReference type="EMBL" id="CP017151">
    <property type="protein sequence ID" value="AOR73593.1"/>
    <property type="molecule type" value="Genomic_DNA"/>
</dbReference>
<accession>A0A0F4HAV8</accession>